<accession>A0A841KHU8</accession>
<dbReference type="Gene3D" id="3.30.470.30">
    <property type="entry name" value="DNA ligase/mRNA capping enzyme"/>
    <property type="match status" value="1"/>
</dbReference>
<comment type="caution">
    <text evidence="6">The sequence shown here is derived from an EMBL/GenBank/DDBJ whole genome shotgun (WGS) entry which is preliminary data.</text>
</comment>
<dbReference type="InterPro" id="IPR012340">
    <property type="entry name" value="NA-bd_OB-fold"/>
</dbReference>
<dbReference type="Pfam" id="PF14743">
    <property type="entry name" value="DNA_ligase_OB_2"/>
    <property type="match status" value="1"/>
</dbReference>
<dbReference type="EC" id="6.5.1.6" evidence="6"/>
<dbReference type="AlphaFoldDB" id="A0A841KHU8"/>
<keyword evidence="1 6" id="KW-0436">Ligase</keyword>
<evidence type="ECO:0000256" key="2">
    <source>
        <dbReference type="ARBA" id="ARBA00022705"/>
    </source>
</evidence>
<evidence type="ECO:0000256" key="3">
    <source>
        <dbReference type="ARBA" id="ARBA00022763"/>
    </source>
</evidence>
<dbReference type="PANTHER" id="PTHR47810">
    <property type="entry name" value="DNA LIGASE"/>
    <property type="match status" value="1"/>
</dbReference>
<dbReference type="EMBL" id="JACHET010000001">
    <property type="protein sequence ID" value="MBB6184625.1"/>
    <property type="molecule type" value="Genomic_DNA"/>
</dbReference>
<dbReference type="RefSeq" id="WP_200877521.1">
    <property type="nucleotide sequence ID" value="NZ_JACHET010000001.1"/>
</dbReference>
<dbReference type="SUPFAM" id="SSF56091">
    <property type="entry name" value="DNA ligase/mRNA capping enzyme, catalytic domain"/>
    <property type="match status" value="1"/>
</dbReference>
<dbReference type="CDD" id="cd08041">
    <property type="entry name" value="OBF_kDNA_ligase_like"/>
    <property type="match status" value="1"/>
</dbReference>
<dbReference type="GO" id="GO:0003910">
    <property type="term" value="F:DNA ligase (ATP) activity"/>
    <property type="evidence" value="ECO:0007669"/>
    <property type="project" value="UniProtKB-EC"/>
</dbReference>
<name>A0A841KHU8_9GAMM</name>
<evidence type="ECO:0000256" key="1">
    <source>
        <dbReference type="ARBA" id="ARBA00022598"/>
    </source>
</evidence>
<evidence type="ECO:0000313" key="6">
    <source>
        <dbReference type="EMBL" id="MBB6184625.1"/>
    </source>
</evidence>
<dbReference type="GO" id="GO:0006281">
    <property type="term" value="P:DNA repair"/>
    <property type="evidence" value="ECO:0007669"/>
    <property type="project" value="UniProtKB-KW"/>
</dbReference>
<dbReference type="SUPFAM" id="SSF50249">
    <property type="entry name" value="Nucleic acid-binding proteins"/>
    <property type="match status" value="1"/>
</dbReference>
<dbReference type="NCBIfam" id="NF006592">
    <property type="entry name" value="PRK09125.1"/>
    <property type="match status" value="1"/>
</dbReference>
<dbReference type="InterPro" id="IPR050326">
    <property type="entry name" value="NAD_dep_DNA_ligaseB"/>
</dbReference>
<protein>
    <submittedName>
        <fullName evidence="6">DNA ligase-1</fullName>
        <ecNumber evidence="6">6.5.1.1</ecNumber>
        <ecNumber evidence="6">6.5.1.6</ecNumber>
        <ecNumber evidence="6">6.5.1.7</ecNumber>
    </submittedName>
</protein>
<reference evidence="6 7" key="1">
    <citation type="submission" date="2020-08" db="EMBL/GenBank/DDBJ databases">
        <title>Genomic Encyclopedia of Type Strains, Phase IV (KMG-IV): sequencing the most valuable type-strain genomes for metagenomic binning, comparative biology and taxonomic classification.</title>
        <authorList>
            <person name="Goeker M."/>
        </authorList>
    </citation>
    <scope>NUCLEOTIDE SEQUENCE [LARGE SCALE GENOMIC DNA]</scope>
    <source>
        <strain evidence="6 7">DSM 107085</strain>
    </source>
</reference>
<dbReference type="InterPro" id="IPR029319">
    <property type="entry name" value="DNA_ligase_OB"/>
</dbReference>
<evidence type="ECO:0000313" key="7">
    <source>
        <dbReference type="Proteomes" id="UP000560000"/>
    </source>
</evidence>
<evidence type="ECO:0000259" key="5">
    <source>
        <dbReference type="Pfam" id="PF14743"/>
    </source>
</evidence>
<keyword evidence="4" id="KW-0234">DNA repair</keyword>
<organism evidence="6 7">
    <name type="scientific">Oleiagrimonas soli</name>
    <dbReference type="NCBI Taxonomy" id="1543381"/>
    <lineage>
        <taxon>Bacteria</taxon>
        <taxon>Pseudomonadati</taxon>
        <taxon>Pseudomonadota</taxon>
        <taxon>Gammaproteobacteria</taxon>
        <taxon>Lysobacterales</taxon>
        <taxon>Rhodanobacteraceae</taxon>
        <taxon>Oleiagrimonas</taxon>
    </lineage>
</organism>
<dbReference type="Gene3D" id="3.30.1490.70">
    <property type="match status" value="1"/>
</dbReference>
<dbReference type="GO" id="GO:0006260">
    <property type="term" value="P:DNA replication"/>
    <property type="evidence" value="ECO:0007669"/>
    <property type="project" value="UniProtKB-KW"/>
</dbReference>
<dbReference type="CDD" id="cd07896">
    <property type="entry name" value="Adenylation_kDNA_ligase_like"/>
    <property type="match status" value="1"/>
</dbReference>
<gene>
    <name evidence="6" type="ORF">HNQ86_001970</name>
</gene>
<dbReference type="Gene3D" id="2.40.50.140">
    <property type="entry name" value="Nucleic acid-binding proteins"/>
    <property type="match status" value="1"/>
</dbReference>
<dbReference type="Proteomes" id="UP000560000">
    <property type="component" value="Unassembled WGS sequence"/>
</dbReference>
<proteinExistence type="predicted"/>
<keyword evidence="3" id="KW-0227">DNA damage</keyword>
<dbReference type="EC" id="6.5.1.7" evidence="6"/>
<evidence type="ECO:0000256" key="4">
    <source>
        <dbReference type="ARBA" id="ARBA00023204"/>
    </source>
</evidence>
<dbReference type="PANTHER" id="PTHR47810:SF1">
    <property type="entry name" value="DNA LIGASE B"/>
    <property type="match status" value="1"/>
</dbReference>
<dbReference type="EC" id="6.5.1.1" evidence="6"/>
<feature type="domain" description="DNA ligase OB-like" evidence="5">
    <location>
        <begin position="203"/>
        <end position="268"/>
    </location>
</feature>
<sequence>MACVWCFVALARAGTPPPVELVDVYRGGVDLSRYWVSEKFDGVRGYWDGHHLWTRGGQRVRVPAWFTHGWPDVPMDGELWVGYGQFSRASVIVRSAGPHDPAWREIHYRVFDLPAYGGDFDHRVPAIRRIVAAIHDPWVVAIRQFHVHDKAALHAALQRVLARGGEGLVLHRGDAPYMAGRGVGLLKVKPYRDAEARVIAIQPGHGRLKGRMGSIEVRTPDGRTFAIGSGFTDAQRADPPSIGAWVTYRYNGLTSTGLPRFARFLHLRPGGPPPG</sequence>
<keyword evidence="2" id="KW-0235">DNA replication</keyword>